<reference evidence="3 4" key="1">
    <citation type="submission" date="2024-09" db="EMBL/GenBank/DDBJ databases">
        <authorList>
            <person name="Lee S.D."/>
        </authorList>
    </citation>
    <scope>NUCLEOTIDE SEQUENCE [LARGE SCALE GENOMIC DNA]</scope>
    <source>
        <strain evidence="3 4">N1-3</strain>
    </source>
</reference>
<dbReference type="EC" id="1.1.1.-" evidence="3"/>
<dbReference type="PANTHER" id="PTHR24321">
    <property type="entry name" value="DEHYDROGENASES, SHORT CHAIN"/>
    <property type="match status" value="1"/>
</dbReference>
<dbReference type="PROSITE" id="PS00061">
    <property type="entry name" value="ADH_SHORT"/>
    <property type="match status" value="1"/>
</dbReference>
<evidence type="ECO:0000313" key="4">
    <source>
        <dbReference type="Proteomes" id="UP001592530"/>
    </source>
</evidence>
<dbReference type="Gene3D" id="3.40.50.720">
    <property type="entry name" value="NAD(P)-binding Rossmann-like Domain"/>
    <property type="match status" value="1"/>
</dbReference>
<dbReference type="RefSeq" id="WP_380559835.1">
    <property type="nucleotide sequence ID" value="NZ_JBHEZY010000027.1"/>
</dbReference>
<dbReference type="GO" id="GO:0016491">
    <property type="term" value="F:oxidoreductase activity"/>
    <property type="evidence" value="ECO:0007669"/>
    <property type="project" value="UniProtKB-KW"/>
</dbReference>
<dbReference type="PRINTS" id="PR00081">
    <property type="entry name" value="GDHRDH"/>
</dbReference>
<evidence type="ECO:0000313" key="3">
    <source>
        <dbReference type="EMBL" id="MFC1436267.1"/>
    </source>
</evidence>
<protein>
    <submittedName>
        <fullName evidence="3">SDR family NAD(P)-dependent oxidoreductase</fullName>
        <ecNumber evidence="3">1.1.1.-</ecNumber>
    </submittedName>
</protein>
<comment type="similarity">
    <text evidence="1">Belongs to the short-chain dehydrogenases/reductases (SDR) family.</text>
</comment>
<keyword evidence="2 3" id="KW-0560">Oxidoreductase</keyword>
<gene>
    <name evidence="3" type="ORF">ACEZDB_37100</name>
</gene>
<dbReference type="EMBL" id="JBHEZY010000027">
    <property type="protein sequence ID" value="MFC1436267.1"/>
    <property type="molecule type" value="Genomic_DNA"/>
</dbReference>
<sequence>MSVPSEAHTSDSLVAVVSGGSSGIGAAAAASLAARGIRVAALDLKPEDAAPGVLGIGCDVADDASVRTAVAEVVERFGRIDILVNNAGIAAQGTVADNDDAEWERVLNVNVVGMVRLARAALPYLRKSPAAAIVNTTSVFARAGLPKRVLYSASKGAVYALTLAMAADHIQEGIRVNAVAPGAVATPWIERMLAQAPDPEAARTALNERHPSGRLARPEEVGEAIAFLATSASSASTGTILAVDGGVHGLRMR</sequence>
<comment type="caution">
    <text evidence="3">The sequence shown here is derived from an EMBL/GenBank/DDBJ whole genome shotgun (WGS) entry which is preliminary data.</text>
</comment>
<evidence type="ECO:0000256" key="1">
    <source>
        <dbReference type="ARBA" id="ARBA00006484"/>
    </source>
</evidence>
<dbReference type="PANTHER" id="PTHR24321:SF8">
    <property type="entry name" value="ESTRADIOL 17-BETA-DEHYDROGENASE 8-RELATED"/>
    <property type="match status" value="1"/>
</dbReference>
<dbReference type="Proteomes" id="UP001592530">
    <property type="component" value="Unassembled WGS sequence"/>
</dbReference>
<dbReference type="InterPro" id="IPR002347">
    <property type="entry name" value="SDR_fam"/>
</dbReference>
<proteinExistence type="inferred from homology"/>
<dbReference type="Pfam" id="PF13561">
    <property type="entry name" value="adh_short_C2"/>
    <property type="match status" value="1"/>
</dbReference>
<organism evidence="3 4">
    <name type="scientific">Streptacidiphilus alkalitolerans</name>
    <dbReference type="NCBI Taxonomy" id="3342712"/>
    <lineage>
        <taxon>Bacteria</taxon>
        <taxon>Bacillati</taxon>
        <taxon>Actinomycetota</taxon>
        <taxon>Actinomycetes</taxon>
        <taxon>Kitasatosporales</taxon>
        <taxon>Streptomycetaceae</taxon>
        <taxon>Streptacidiphilus</taxon>
    </lineage>
</organism>
<evidence type="ECO:0000256" key="2">
    <source>
        <dbReference type="ARBA" id="ARBA00023002"/>
    </source>
</evidence>
<dbReference type="PRINTS" id="PR00080">
    <property type="entry name" value="SDRFAMILY"/>
</dbReference>
<dbReference type="SUPFAM" id="SSF51735">
    <property type="entry name" value="NAD(P)-binding Rossmann-fold domains"/>
    <property type="match status" value="1"/>
</dbReference>
<accession>A0ABV6XE44</accession>
<name>A0ABV6XE44_9ACTN</name>
<dbReference type="CDD" id="cd05233">
    <property type="entry name" value="SDR_c"/>
    <property type="match status" value="1"/>
</dbReference>
<dbReference type="InterPro" id="IPR036291">
    <property type="entry name" value="NAD(P)-bd_dom_sf"/>
</dbReference>
<dbReference type="InterPro" id="IPR020904">
    <property type="entry name" value="Sc_DH/Rdtase_CS"/>
</dbReference>